<evidence type="ECO:0008006" key="3">
    <source>
        <dbReference type="Google" id="ProtNLM"/>
    </source>
</evidence>
<accession>A0ABU6RL81</accession>
<dbReference type="Proteomes" id="UP001341840">
    <property type="component" value="Unassembled WGS sequence"/>
</dbReference>
<organism evidence="1 2">
    <name type="scientific">Stylosanthes scabra</name>
    <dbReference type="NCBI Taxonomy" id="79078"/>
    <lineage>
        <taxon>Eukaryota</taxon>
        <taxon>Viridiplantae</taxon>
        <taxon>Streptophyta</taxon>
        <taxon>Embryophyta</taxon>
        <taxon>Tracheophyta</taxon>
        <taxon>Spermatophyta</taxon>
        <taxon>Magnoliopsida</taxon>
        <taxon>eudicotyledons</taxon>
        <taxon>Gunneridae</taxon>
        <taxon>Pentapetalae</taxon>
        <taxon>rosids</taxon>
        <taxon>fabids</taxon>
        <taxon>Fabales</taxon>
        <taxon>Fabaceae</taxon>
        <taxon>Papilionoideae</taxon>
        <taxon>50 kb inversion clade</taxon>
        <taxon>dalbergioids sensu lato</taxon>
        <taxon>Dalbergieae</taxon>
        <taxon>Pterocarpus clade</taxon>
        <taxon>Stylosanthes</taxon>
    </lineage>
</organism>
<protein>
    <recommendedName>
        <fullName evidence="3">RNase H type-1 domain-containing protein</fullName>
    </recommendedName>
</protein>
<dbReference type="EMBL" id="JASCZI010030728">
    <property type="protein sequence ID" value="MED6124533.1"/>
    <property type="molecule type" value="Genomic_DNA"/>
</dbReference>
<name>A0ABU6RL81_9FABA</name>
<sequence>MGNLRAIEAEMLAVLEGLKLAWRKGCKFLVVECENEGVDFLGEEDILDGVQAYANNLQGRLLAYRNFSLGWRRALLGCSKDFVLDIRRQMEEEGSEGVPSWNFLHKFNFVVTGKNAHIIKAKIYIYGDMELKNNMKIAGPNKRLVEIGLRYERIGICYEGVDSRDEVDVPSLDMVVFNFAMILEGKQLLLIGKNVKQGSYSTTMKSQTVPWVSSVDTQGDMRLLLWNYQLGRPLTIHNFKGMSKSHFLKLGFLCETKNQARQVELKLQFLGFSKDPTAAVEDAVLMGNCALIAVYLSTDEQICLHQFLELEPQIHQFNVGSFGGFGMSESKRKLEVAYHDEELY</sequence>
<reference evidence="1 2" key="1">
    <citation type="journal article" date="2023" name="Plants (Basel)">
        <title>Bridging the Gap: Combining Genomics and Transcriptomics Approaches to Understand Stylosanthes scabra, an Orphan Legume from the Brazilian Caatinga.</title>
        <authorList>
            <person name="Ferreira-Neto J.R.C."/>
            <person name="da Silva M.D."/>
            <person name="Binneck E."/>
            <person name="de Melo N.F."/>
            <person name="da Silva R.H."/>
            <person name="de Melo A.L.T.M."/>
            <person name="Pandolfi V."/>
            <person name="Bustamante F.O."/>
            <person name="Brasileiro-Vidal A.C."/>
            <person name="Benko-Iseppon A.M."/>
        </authorList>
    </citation>
    <scope>NUCLEOTIDE SEQUENCE [LARGE SCALE GENOMIC DNA]</scope>
    <source>
        <tissue evidence="1">Leaves</tissue>
    </source>
</reference>
<evidence type="ECO:0000313" key="1">
    <source>
        <dbReference type="EMBL" id="MED6124533.1"/>
    </source>
</evidence>
<evidence type="ECO:0000313" key="2">
    <source>
        <dbReference type="Proteomes" id="UP001341840"/>
    </source>
</evidence>
<proteinExistence type="predicted"/>
<gene>
    <name evidence="1" type="ORF">PIB30_059815</name>
</gene>
<keyword evidence="2" id="KW-1185">Reference proteome</keyword>
<comment type="caution">
    <text evidence="1">The sequence shown here is derived from an EMBL/GenBank/DDBJ whole genome shotgun (WGS) entry which is preliminary data.</text>
</comment>